<dbReference type="Proteomes" id="UP000253961">
    <property type="component" value="Unassembled WGS sequence"/>
</dbReference>
<keyword evidence="2" id="KW-1185">Reference proteome</keyword>
<dbReference type="RefSeq" id="WP_115401839.1">
    <property type="nucleotide sequence ID" value="NZ_QPKV01000003.1"/>
</dbReference>
<evidence type="ECO:0000313" key="1">
    <source>
        <dbReference type="EMBL" id="RDC56650.1"/>
    </source>
</evidence>
<evidence type="ECO:0000313" key="2">
    <source>
        <dbReference type="Proteomes" id="UP000253961"/>
    </source>
</evidence>
<dbReference type="OrthoDB" id="4956084at2"/>
<dbReference type="AlphaFoldDB" id="A0A369PWN7"/>
<sequence length="100" mass="11321">MNRKIKLLNDEFFQTVVGDRGLRMYRKPVDGRLGMTGLGKLVEKETGAEPKLNEAYAFKVKNRNIIKILTRDEISTNLLELHEGNADEMTDLAAELGLML</sequence>
<gene>
    <name evidence="1" type="ORF">DU508_05410</name>
</gene>
<comment type="caution">
    <text evidence="1">The sequence shown here is derived from an EMBL/GenBank/DDBJ whole genome shotgun (WGS) entry which is preliminary data.</text>
</comment>
<organism evidence="1 2">
    <name type="scientific">Pedobacter chinensis</name>
    <dbReference type="NCBI Taxonomy" id="2282421"/>
    <lineage>
        <taxon>Bacteria</taxon>
        <taxon>Pseudomonadati</taxon>
        <taxon>Bacteroidota</taxon>
        <taxon>Sphingobacteriia</taxon>
        <taxon>Sphingobacteriales</taxon>
        <taxon>Sphingobacteriaceae</taxon>
        <taxon>Pedobacter</taxon>
    </lineage>
</organism>
<accession>A0A369PWN7</accession>
<dbReference type="InterPro" id="IPR008878">
    <property type="entry name" value="Transposase_IS66_Orf2"/>
</dbReference>
<name>A0A369PWN7_9SPHI</name>
<protein>
    <submittedName>
        <fullName evidence="1">Uncharacterized protein</fullName>
    </submittedName>
</protein>
<proteinExistence type="predicted"/>
<dbReference type="Pfam" id="PF05717">
    <property type="entry name" value="TnpB_IS66"/>
    <property type="match status" value="1"/>
</dbReference>
<reference evidence="1 2" key="1">
    <citation type="submission" date="2018-07" db="EMBL/GenBank/DDBJ databases">
        <title>Pedobacter sp. nov., isolated from soil.</title>
        <authorList>
            <person name="Zhou L.Y."/>
            <person name="Du Z.J."/>
        </authorList>
    </citation>
    <scope>NUCLEOTIDE SEQUENCE [LARGE SCALE GENOMIC DNA]</scope>
    <source>
        <strain evidence="1 2">JDX94</strain>
    </source>
</reference>
<dbReference type="EMBL" id="QPKV01000003">
    <property type="protein sequence ID" value="RDC56650.1"/>
    <property type="molecule type" value="Genomic_DNA"/>
</dbReference>